<dbReference type="Pfam" id="PF08205">
    <property type="entry name" value="C2-set_2"/>
    <property type="match status" value="1"/>
</dbReference>
<feature type="domain" description="CD80-like immunoglobulin C2-set" evidence="2">
    <location>
        <begin position="122"/>
        <end position="192"/>
    </location>
</feature>
<dbReference type="Gene3D" id="2.60.40.10">
    <property type="entry name" value="Immunoglobulins"/>
    <property type="match status" value="1"/>
</dbReference>
<comment type="caution">
    <text evidence="3">The sequence shown here is derived from an EMBL/GenBank/DDBJ whole genome shotgun (WGS) entry which is preliminary data.</text>
</comment>
<dbReference type="SUPFAM" id="SSF48726">
    <property type="entry name" value="Immunoglobulin"/>
    <property type="match status" value="1"/>
</dbReference>
<protein>
    <recommendedName>
        <fullName evidence="2">CD80-like immunoglobulin C2-set domain-containing protein</fullName>
    </recommendedName>
</protein>
<dbReference type="InterPro" id="IPR036179">
    <property type="entry name" value="Ig-like_dom_sf"/>
</dbReference>
<organism evidence="3 4">
    <name type="scientific">Sinanodonta woodiana</name>
    <name type="common">Chinese pond mussel</name>
    <name type="synonym">Anodonta woodiana</name>
    <dbReference type="NCBI Taxonomy" id="1069815"/>
    <lineage>
        <taxon>Eukaryota</taxon>
        <taxon>Metazoa</taxon>
        <taxon>Spiralia</taxon>
        <taxon>Lophotrochozoa</taxon>
        <taxon>Mollusca</taxon>
        <taxon>Bivalvia</taxon>
        <taxon>Autobranchia</taxon>
        <taxon>Heteroconchia</taxon>
        <taxon>Palaeoheterodonta</taxon>
        <taxon>Unionida</taxon>
        <taxon>Unionoidea</taxon>
        <taxon>Unionidae</taxon>
        <taxon>Unioninae</taxon>
        <taxon>Sinanodonta</taxon>
    </lineage>
</organism>
<gene>
    <name evidence="3" type="ORF">ACJMK2_027352</name>
</gene>
<proteinExistence type="predicted"/>
<evidence type="ECO:0000256" key="1">
    <source>
        <dbReference type="ARBA" id="ARBA00023157"/>
    </source>
</evidence>
<evidence type="ECO:0000313" key="4">
    <source>
        <dbReference type="Proteomes" id="UP001634394"/>
    </source>
</evidence>
<reference evidence="3 4" key="1">
    <citation type="submission" date="2024-11" db="EMBL/GenBank/DDBJ databases">
        <title>Chromosome-level genome assembly of the freshwater bivalve Anodonta woodiana.</title>
        <authorList>
            <person name="Chen X."/>
        </authorList>
    </citation>
    <scope>NUCLEOTIDE SEQUENCE [LARGE SCALE GENOMIC DNA]</scope>
    <source>
        <strain evidence="3">MN2024</strain>
        <tissue evidence="3">Gills</tissue>
    </source>
</reference>
<evidence type="ECO:0000259" key="2">
    <source>
        <dbReference type="Pfam" id="PF08205"/>
    </source>
</evidence>
<name>A0ABD3XQZ0_SINWO</name>
<sequence>MWIIYNTKPVLTTLRLGICFHFQKDGQRAPFIGFQDYTNTSTSQCPEQEDIYTSTLHLPRGTNFSGNIQLKTKILCGITHESLGDATRYSTYSNDIIFAVHVGKVNLLESQSRTKVFYEGVPQTMKCTSSPARPVPSIQWFLQASNATNATNFIANITEMNKTNNNGLHVTESEITIILKRDQTYSIYCAGNIGGQQAVNSAIIDLYVLCKLSQRLFV</sequence>
<dbReference type="EMBL" id="JBJQND010000002">
    <property type="protein sequence ID" value="KAL3887410.1"/>
    <property type="molecule type" value="Genomic_DNA"/>
</dbReference>
<accession>A0ABD3XQZ0</accession>
<keyword evidence="4" id="KW-1185">Reference proteome</keyword>
<dbReference type="AlphaFoldDB" id="A0ABD3XQZ0"/>
<dbReference type="Proteomes" id="UP001634394">
    <property type="component" value="Unassembled WGS sequence"/>
</dbReference>
<keyword evidence="1" id="KW-1015">Disulfide bond</keyword>
<evidence type="ECO:0000313" key="3">
    <source>
        <dbReference type="EMBL" id="KAL3887410.1"/>
    </source>
</evidence>
<dbReference type="InterPro" id="IPR013783">
    <property type="entry name" value="Ig-like_fold"/>
</dbReference>
<dbReference type="InterPro" id="IPR013162">
    <property type="entry name" value="CD80_C2-set"/>
</dbReference>